<accession>A0A397TXJ3</accession>
<reference evidence="2 3" key="1">
    <citation type="submission" date="2018-06" db="EMBL/GenBank/DDBJ databases">
        <title>Comparative genomics reveals the genomic features of Rhizophagus irregularis, R. cerebriforme, R. diaphanum and Gigaspora rosea, and their symbiotic lifestyle signature.</title>
        <authorList>
            <person name="Morin E."/>
            <person name="San Clemente H."/>
            <person name="Chen E.C.H."/>
            <person name="De La Providencia I."/>
            <person name="Hainaut M."/>
            <person name="Kuo A."/>
            <person name="Kohler A."/>
            <person name="Murat C."/>
            <person name="Tang N."/>
            <person name="Roy S."/>
            <person name="Loubradou J."/>
            <person name="Henrissat B."/>
            <person name="Grigoriev I.V."/>
            <person name="Corradi N."/>
            <person name="Roux C."/>
            <person name="Martin F.M."/>
        </authorList>
    </citation>
    <scope>NUCLEOTIDE SEQUENCE [LARGE SCALE GENOMIC DNA]</scope>
    <source>
        <strain evidence="2 3">DAOM 227022</strain>
    </source>
</reference>
<protein>
    <recommendedName>
        <fullName evidence="1">F-box domain-containing protein</fullName>
    </recommendedName>
</protein>
<dbReference type="InterPro" id="IPR036047">
    <property type="entry name" value="F-box-like_dom_sf"/>
</dbReference>
<feature type="non-terminal residue" evidence="2">
    <location>
        <position position="86"/>
    </location>
</feature>
<dbReference type="AlphaFoldDB" id="A0A397TXJ3"/>
<evidence type="ECO:0000313" key="2">
    <source>
        <dbReference type="EMBL" id="RIA99564.1"/>
    </source>
</evidence>
<evidence type="ECO:0000259" key="1">
    <source>
        <dbReference type="Pfam" id="PF12937"/>
    </source>
</evidence>
<dbReference type="Proteomes" id="UP000265703">
    <property type="component" value="Unassembled WGS sequence"/>
</dbReference>
<organism evidence="2 3">
    <name type="scientific">Glomus cerebriforme</name>
    <dbReference type="NCBI Taxonomy" id="658196"/>
    <lineage>
        <taxon>Eukaryota</taxon>
        <taxon>Fungi</taxon>
        <taxon>Fungi incertae sedis</taxon>
        <taxon>Mucoromycota</taxon>
        <taxon>Glomeromycotina</taxon>
        <taxon>Glomeromycetes</taxon>
        <taxon>Glomerales</taxon>
        <taxon>Glomeraceae</taxon>
        <taxon>Glomus</taxon>
    </lineage>
</organism>
<keyword evidence="3" id="KW-1185">Reference proteome</keyword>
<dbReference type="Pfam" id="PF12937">
    <property type="entry name" value="F-box-like"/>
    <property type="match status" value="1"/>
</dbReference>
<dbReference type="STRING" id="658196.A0A397TXJ3"/>
<dbReference type="SUPFAM" id="SSF81383">
    <property type="entry name" value="F-box domain"/>
    <property type="match status" value="1"/>
</dbReference>
<proteinExistence type="predicted"/>
<gene>
    <name evidence="2" type="ORF">C1645_747130</name>
</gene>
<sequence length="86" mass="10074">MRKFKLNQFQKNVPLLPTECMQQIFKYVDDQENGLYSCLFVNKYWCKNVVPLLWVSPFQGSFIISHWVLATSSLKSTLSKKAINQL</sequence>
<dbReference type="EMBL" id="QKYT01000003">
    <property type="protein sequence ID" value="RIA99564.1"/>
    <property type="molecule type" value="Genomic_DNA"/>
</dbReference>
<comment type="caution">
    <text evidence="2">The sequence shown here is derived from an EMBL/GenBank/DDBJ whole genome shotgun (WGS) entry which is preliminary data.</text>
</comment>
<name>A0A397TXJ3_9GLOM</name>
<dbReference type="InterPro" id="IPR001810">
    <property type="entry name" value="F-box_dom"/>
</dbReference>
<feature type="domain" description="F-box" evidence="1">
    <location>
        <begin position="15"/>
        <end position="59"/>
    </location>
</feature>
<dbReference type="OrthoDB" id="2446495at2759"/>
<evidence type="ECO:0000313" key="3">
    <source>
        <dbReference type="Proteomes" id="UP000265703"/>
    </source>
</evidence>